<evidence type="ECO:0000313" key="2">
    <source>
        <dbReference type="EMBL" id="CAE8582125.1"/>
    </source>
</evidence>
<protein>
    <submittedName>
        <fullName evidence="2">Uncharacterized protein</fullName>
    </submittedName>
</protein>
<dbReference type="EMBL" id="CAJNNV010000300">
    <property type="protein sequence ID" value="CAE8582125.1"/>
    <property type="molecule type" value="Genomic_DNA"/>
</dbReference>
<evidence type="ECO:0000256" key="1">
    <source>
        <dbReference type="SAM" id="MobiDB-lite"/>
    </source>
</evidence>
<feature type="non-terminal residue" evidence="2">
    <location>
        <position position="462"/>
    </location>
</feature>
<dbReference type="Proteomes" id="UP000654075">
    <property type="component" value="Unassembled WGS sequence"/>
</dbReference>
<name>A0A813D3L7_POLGL</name>
<accession>A0A813D3L7</accession>
<gene>
    <name evidence="2" type="ORF">PGLA1383_LOCUS1128</name>
</gene>
<comment type="caution">
    <text evidence="2">The sequence shown here is derived from an EMBL/GenBank/DDBJ whole genome shotgun (WGS) entry which is preliminary data.</text>
</comment>
<proteinExistence type="predicted"/>
<organism evidence="2 3">
    <name type="scientific">Polarella glacialis</name>
    <name type="common">Dinoflagellate</name>
    <dbReference type="NCBI Taxonomy" id="89957"/>
    <lineage>
        <taxon>Eukaryota</taxon>
        <taxon>Sar</taxon>
        <taxon>Alveolata</taxon>
        <taxon>Dinophyceae</taxon>
        <taxon>Suessiales</taxon>
        <taxon>Suessiaceae</taxon>
        <taxon>Polarella</taxon>
    </lineage>
</organism>
<feature type="compositionally biased region" description="Polar residues" evidence="1">
    <location>
        <begin position="68"/>
        <end position="78"/>
    </location>
</feature>
<feature type="compositionally biased region" description="Polar residues" evidence="1">
    <location>
        <begin position="158"/>
        <end position="167"/>
    </location>
</feature>
<feature type="compositionally biased region" description="Low complexity" evidence="1">
    <location>
        <begin position="306"/>
        <end position="364"/>
    </location>
</feature>
<feature type="region of interest" description="Disordered" evidence="1">
    <location>
        <begin position="281"/>
        <end position="462"/>
    </location>
</feature>
<feature type="region of interest" description="Disordered" evidence="1">
    <location>
        <begin position="1"/>
        <end position="173"/>
    </location>
</feature>
<feature type="compositionally biased region" description="Low complexity" evidence="1">
    <location>
        <begin position="1"/>
        <end position="19"/>
    </location>
</feature>
<sequence>MGQQQSVSASTSPTLAAPAENPPNDTAPEYWSTHGPPQGVDRGETPREAAEVEAVPMTDAKPEPFEPETNQLDQQSSDAGEGPEPEPPIHEKEEPEDVLAVEAPVIQVPATPSKLRPPGETVSPAGMRSLGSPLRPAPTPLQDEADLANSEPEETARVATSSPSASHLRTPAAEVQHHWPFPFSPEASPSAYPQFFWPQTPQTPQSYHGFDQQPAWAAGPPPGAADVRQVLWPEATGWQQGGPQGAQFGQAPLIFPGALAPGACLHPYVPAIAPAQMPQQLHPALSPAPPLPMHTSPSLHHPQPPQLLYQQQQPQQQQPQPQQQLPPQVPLQQPHLFHPQQLLQQSALQTMQQQAQQQPLHQQAPQPPSPQPSMQQPPQQPQPPPQQQQHHMQQQEQQQQHHPQQQLQQQLHPAHPHHQQQQQQMQLQHHFQPGHQLLPMPQPAAGPSREEERQRQRQAAEE</sequence>
<feature type="compositionally biased region" description="Basic and acidic residues" evidence="1">
    <location>
        <begin position="41"/>
        <end position="50"/>
    </location>
</feature>
<dbReference type="AlphaFoldDB" id="A0A813D3L7"/>
<feature type="compositionally biased region" description="Basic and acidic residues" evidence="1">
    <location>
        <begin position="448"/>
        <end position="462"/>
    </location>
</feature>
<evidence type="ECO:0000313" key="3">
    <source>
        <dbReference type="Proteomes" id="UP000654075"/>
    </source>
</evidence>
<feature type="compositionally biased region" description="Low complexity" evidence="1">
    <location>
        <begin position="387"/>
        <end position="433"/>
    </location>
</feature>
<reference evidence="2" key="1">
    <citation type="submission" date="2021-02" db="EMBL/GenBank/DDBJ databases">
        <authorList>
            <person name="Dougan E. K."/>
            <person name="Rhodes N."/>
            <person name="Thang M."/>
            <person name="Chan C."/>
        </authorList>
    </citation>
    <scope>NUCLEOTIDE SEQUENCE</scope>
</reference>
<keyword evidence="3" id="KW-1185">Reference proteome</keyword>